<evidence type="ECO:0000313" key="2">
    <source>
        <dbReference type="Proteomes" id="UP000799640"/>
    </source>
</evidence>
<proteinExistence type="predicted"/>
<sequence>MASSFQPSDRHGASFVLKTKWSTAGTPLTYLSSAEPLPPFKRPEVQAGELFSRLPISIFTRIVLYLPNASFSAFALTSHATNFLLQPMLKVRRLISLVMVRDVGALRNVPALVRDIKVLIELWHLEKGVAETFSSYLRQPFSTREFMDRLRIFHSIISQSTSSHLD</sequence>
<organism evidence="1 2">
    <name type="scientific">Trichodelitschia bisporula</name>
    <dbReference type="NCBI Taxonomy" id="703511"/>
    <lineage>
        <taxon>Eukaryota</taxon>
        <taxon>Fungi</taxon>
        <taxon>Dikarya</taxon>
        <taxon>Ascomycota</taxon>
        <taxon>Pezizomycotina</taxon>
        <taxon>Dothideomycetes</taxon>
        <taxon>Dothideomycetes incertae sedis</taxon>
        <taxon>Phaeotrichales</taxon>
        <taxon>Phaeotrichaceae</taxon>
        <taxon>Trichodelitschia</taxon>
    </lineage>
</organism>
<gene>
    <name evidence="1" type="ORF">EJ06DRAFT_35520</name>
</gene>
<dbReference type="EMBL" id="ML996696">
    <property type="protein sequence ID" value="KAF2399810.1"/>
    <property type="molecule type" value="Genomic_DNA"/>
</dbReference>
<name>A0A6G1HUW3_9PEZI</name>
<protein>
    <recommendedName>
        <fullName evidence="3">F-box domain-containing protein</fullName>
    </recommendedName>
</protein>
<keyword evidence="2" id="KW-1185">Reference proteome</keyword>
<accession>A0A6G1HUW3</accession>
<reference evidence="1" key="1">
    <citation type="journal article" date="2020" name="Stud. Mycol.">
        <title>101 Dothideomycetes genomes: a test case for predicting lifestyles and emergence of pathogens.</title>
        <authorList>
            <person name="Haridas S."/>
            <person name="Albert R."/>
            <person name="Binder M."/>
            <person name="Bloem J."/>
            <person name="Labutti K."/>
            <person name="Salamov A."/>
            <person name="Andreopoulos B."/>
            <person name="Baker S."/>
            <person name="Barry K."/>
            <person name="Bills G."/>
            <person name="Bluhm B."/>
            <person name="Cannon C."/>
            <person name="Castanera R."/>
            <person name="Culley D."/>
            <person name="Daum C."/>
            <person name="Ezra D."/>
            <person name="Gonzalez J."/>
            <person name="Henrissat B."/>
            <person name="Kuo A."/>
            <person name="Liang C."/>
            <person name="Lipzen A."/>
            <person name="Lutzoni F."/>
            <person name="Magnuson J."/>
            <person name="Mondo S."/>
            <person name="Nolan M."/>
            <person name="Ohm R."/>
            <person name="Pangilinan J."/>
            <person name="Park H.-J."/>
            <person name="Ramirez L."/>
            <person name="Alfaro M."/>
            <person name="Sun H."/>
            <person name="Tritt A."/>
            <person name="Yoshinaga Y."/>
            <person name="Zwiers L.-H."/>
            <person name="Turgeon B."/>
            <person name="Goodwin S."/>
            <person name="Spatafora J."/>
            <person name="Crous P."/>
            <person name="Grigoriev I."/>
        </authorList>
    </citation>
    <scope>NUCLEOTIDE SEQUENCE</scope>
    <source>
        <strain evidence="1">CBS 262.69</strain>
    </source>
</reference>
<evidence type="ECO:0008006" key="3">
    <source>
        <dbReference type="Google" id="ProtNLM"/>
    </source>
</evidence>
<dbReference type="Proteomes" id="UP000799640">
    <property type="component" value="Unassembled WGS sequence"/>
</dbReference>
<evidence type="ECO:0000313" key="1">
    <source>
        <dbReference type="EMBL" id="KAF2399810.1"/>
    </source>
</evidence>
<dbReference type="AlphaFoldDB" id="A0A6G1HUW3"/>